<sequence length="181" mass="21573">MATKTYEAAVKLSTGQVVVYHNINTGLYKFHRFLNEKFSGEQRWLYYKVRRKSTKEIVGYYRNSLEPIKIELIRLYLKPICNEKGTGYFIPITYIRNGYDIVRNLFVAKSQIENVAENHIVIPKKMLEIMIEKGREDLYQYYLTNHHQLDKEDIRLGKILFDKQIKEIEGRAEEFPELNFP</sequence>
<gene>
    <name evidence="1" type="ORF">SAMN05421544_12017</name>
</gene>
<evidence type="ECO:0000313" key="2">
    <source>
        <dbReference type="Proteomes" id="UP000198517"/>
    </source>
</evidence>
<protein>
    <submittedName>
        <fullName evidence="1">Uncharacterized protein</fullName>
    </submittedName>
</protein>
<name>A0A1G7F7R1_9FLAO</name>
<dbReference type="EMBL" id="FNAS01000020">
    <property type="protein sequence ID" value="SDE71988.1"/>
    <property type="molecule type" value="Genomic_DNA"/>
</dbReference>
<evidence type="ECO:0000313" key="1">
    <source>
        <dbReference type="EMBL" id="SDE71988.1"/>
    </source>
</evidence>
<dbReference type="STRING" id="1071918.SAMN05421544_12017"/>
<dbReference type="OrthoDB" id="1263921at2"/>
<accession>A0A1G7F7R1</accession>
<dbReference type="Proteomes" id="UP000198517">
    <property type="component" value="Unassembled WGS sequence"/>
</dbReference>
<proteinExistence type="predicted"/>
<reference evidence="1 2" key="1">
    <citation type="submission" date="2016-10" db="EMBL/GenBank/DDBJ databases">
        <authorList>
            <person name="de Groot N.N."/>
        </authorList>
    </citation>
    <scope>NUCLEOTIDE SEQUENCE [LARGE SCALE GENOMIC DNA]</scope>
    <source>
        <strain evidence="1 2">DSM 24015</strain>
    </source>
</reference>
<keyword evidence="2" id="KW-1185">Reference proteome</keyword>
<organism evidence="1 2">
    <name type="scientific">Riemerella columbipharyngis</name>
    <dbReference type="NCBI Taxonomy" id="1071918"/>
    <lineage>
        <taxon>Bacteria</taxon>
        <taxon>Pseudomonadati</taxon>
        <taxon>Bacteroidota</taxon>
        <taxon>Flavobacteriia</taxon>
        <taxon>Flavobacteriales</taxon>
        <taxon>Weeksellaceae</taxon>
        <taxon>Riemerella</taxon>
    </lineage>
</organism>
<dbReference type="AlphaFoldDB" id="A0A1G7F7R1"/>
<dbReference type="RefSeq" id="WP_092737763.1">
    <property type="nucleotide sequence ID" value="NZ_FNAS01000020.1"/>
</dbReference>